<dbReference type="SUPFAM" id="SSF81296">
    <property type="entry name" value="E set domains"/>
    <property type="match status" value="1"/>
</dbReference>
<keyword evidence="6" id="KW-0812">Transmembrane</keyword>
<sequence>MKSVLARGLTCAGLALSAAVVAASPAAAHAALAGSTPADGSTIEVAPEQVTLTFNEDIQQDFHALTVLGPDGTQWAEGEPRAQGRELSIDLDGLGEAGQYTIGFRVVSADGHPIQGSFPFGFAPITSTPASGQTGAEAVNSPTSETTETAAASSDKNSGFLIWTLAAIAIVVLAGGGLYSVVSRGSRSH</sequence>
<dbReference type="RefSeq" id="WP_119192516.1">
    <property type="nucleotide sequence ID" value="NZ_JALXXI010000043.1"/>
</dbReference>
<keyword evidence="6" id="KW-0472">Membrane</keyword>
<feature type="transmembrane region" description="Helical" evidence="6">
    <location>
        <begin position="160"/>
        <end position="182"/>
    </location>
</feature>
<feature type="compositionally biased region" description="Low complexity" evidence="5">
    <location>
        <begin position="143"/>
        <end position="152"/>
    </location>
</feature>
<evidence type="ECO:0000256" key="7">
    <source>
        <dbReference type="SAM" id="SignalP"/>
    </source>
</evidence>
<dbReference type="PANTHER" id="PTHR34820:SF4">
    <property type="entry name" value="INNER MEMBRANE PROTEIN YEBZ"/>
    <property type="match status" value="1"/>
</dbReference>
<comment type="subcellular location">
    <subcellularLocation>
        <location evidence="1">Cell envelope</location>
    </subcellularLocation>
</comment>
<comment type="caution">
    <text evidence="9">The sequence shown here is derived from an EMBL/GenBank/DDBJ whole genome shotgun (WGS) entry which is preliminary data.</text>
</comment>
<protein>
    <submittedName>
        <fullName evidence="9">Copper resistance protein CopC</fullName>
    </submittedName>
</protein>
<evidence type="ECO:0000256" key="1">
    <source>
        <dbReference type="ARBA" id="ARBA00004196"/>
    </source>
</evidence>
<dbReference type="GO" id="GO:0005886">
    <property type="term" value="C:plasma membrane"/>
    <property type="evidence" value="ECO:0007669"/>
    <property type="project" value="TreeGrafter"/>
</dbReference>
<evidence type="ECO:0000259" key="8">
    <source>
        <dbReference type="Pfam" id="PF04234"/>
    </source>
</evidence>
<keyword evidence="2" id="KW-0479">Metal-binding</keyword>
<evidence type="ECO:0000256" key="2">
    <source>
        <dbReference type="ARBA" id="ARBA00022723"/>
    </source>
</evidence>
<organism evidence="9 10">
    <name type="scientific">Dietzia maris</name>
    <dbReference type="NCBI Taxonomy" id="37915"/>
    <lineage>
        <taxon>Bacteria</taxon>
        <taxon>Bacillati</taxon>
        <taxon>Actinomycetota</taxon>
        <taxon>Actinomycetes</taxon>
        <taxon>Mycobacteriales</taxon>
        <taxon>Dietziaceae</taxon>
        <taxon>Dietzia</taxon>
    </lineage>
</organism>
<reference evidence="9 10" key="1">
    <citation type="submission" date="2018-06" db="EMBL/GenBank/DDBJ databases">
        <title>Whole genome sequencing of four bacterial strains from South Shetland trench revealing bio-synthetic gene clusters.</title>
        <authorList>
            <person name="Abdel-Mageed W.M."/>
            <person name="Lehri B."/>
            <person name="Jarmusch S.A."/>
            <person name="Miranda K."/>
            <person name="Goodfellow M."/>
            <person name="Jaspars M."/>
            <person name="Karlyshev A.V."/>
        </authorList>
    </citation>
    <scope>NUCLEOTIDE SEQUENCE [LARGE SCALE GENOMIC DNA]</scope>
    <source>
        <strain evidence="9 10">SST1</strain>
    </source>
</reference>
<dbReference type="Proteomes" id="UP000252187">
    <property type="component" value="Unassembled WGS sequence"/>
</dbReference>
<keyword evidence="6" id="KW-1133">Transmembrane helix</keyword>
<dbReference type="GO" id="GO:0005507">
    <property type="term" value="F:copper ion binding"/>
    <property type="evidence" value="ECO:0007669"/>
    <property type="project" value="InterPro"/>
</dbReference>
<dbReference type="EMBL" id="QNTT01000018">
    <property type="protein sequence ID" value="RBA36832.1"/>
    <property type="molecule type" value="Genomic_DNA"/>
</dbReference>
<gene>
    <name evidence="9" type="ORF">DQ226_08595</name>
</gene>
<name>A0A365PAC2_9ACTN</name>
<dbReference type="GO" id="GO:0046688">
    <property type="term" value="P:response to copper ion"/>
    <property type="evidence" value="ECO:0007669"/>
    <property type="project" value="InterPro"/>
</dbReference>
<feature type="region of interest" description="Disordered" evidence="5">
    <location>
        <begin position="129"/>
        <end position="152"/>
    </location>
</feature>
<evidence type="ECO:0000313" key="10">
    <source>
        <dbReference type="Proteomes" id="UP000252187"/>
    </source>
</evidence>
<dbReference type="PANTHER" id="PTHR34820">
    <property type="entry name" value="INNER MEMBRANE PROTEIN YEBZ"/>
    <property type="match status" value="1"/>
</dbReference>
<dbReference type="GO" id="GO:0030313">
    <property type="term" value="C:cell envelope"/>
    <property type="evidence" value="ECO:0007669"/>
    <property type="project" value="UniProtKB-SubCell"/>
</dbReference>
<feature type="chain" id="PRO_5039048765" evidence="7">
    <location>
        <begin position="31"/>
        <end position="189"/>
    </location>
</feature>
<evidence type="ECO:0000256" key="5">
    <source>
        <dbReference type="SAM" id="MobiDB-lite"/>
    </source>
</evidence>
<dbReference type="InterPro" id="IPR014756">
    <property type="entry name" value="Ig_E-set"/>
</dbReference>
<keyword evidence="4" id="KW-0186">Copper</keyword>
<dbReference type="Gene3D" id="2.60.40.1220">
    <property type="match status" value="1"/>
</dbReference>
<dbReference type="InterPro" id="IPR007348">
    <property type="entry name" value="CopC_dom"/>
</dbReference>
<dbReference type="GO" id="GO:0042597">
    <property type="term" value="C:periplasmic space"/>
    <property type="evidence" value="ECO:0007669"/>
    <property type="project" value="InterPro"/>
</dbReference>
<feature type="signal peptide" evidence="7">
    <location>
        <begin position="1"/>
        <end position="30"/>
    </location>
</feature>
<proteinExistence type="predicted"/>
<feature type="domain" description="CopC" evidence="8">
    <location>
        <begin position="29"/>
        <end position="120"/>
    </location>
</feature>
<dbReference type="AlphaFoldDB" id="A0A365PAC2"/>
<keyword evidence="3 7" id="KW-0732">Signal</keyword>
<evidence type="ECO:0000313" key="9">
    <source>
        <dbReference type="EMBL" id="RBA36832.1"/>
    </source>
</evidence>
<evidence type="ECO:0000256" key="6">
    <source>
        <dbReference type="SAM" id="Phobius"/>
    </source>
</evidence>
<evidence type="ECO:0000256" key="4">
    <source>
        <dbReference type="ARBA" id="ARBA00023008"/>
    </source>
</evidence>
<dbReference type="Pfam" id="PF04234">
    <property type="entry name" value="CopC"/>
    <property type="match status" value="1"/>
</dbReference>
<dbReference type="InterPro" id="IPR014755">
    <property type="entry name" value="Cu-Rt/internalin_Ig-like"/>
</dbReference>
<dbReference type="GO" id="GO:0006825">
    <property type="term" value="P:copper ion transport"/>
    <property type="evidence" value="ECO:0007669"/>
    <property type="project" value="InterPro"/>
</dbReference>
<evidence type="ECO:0000256" key="3">
    <source>
        <dbReference type="ARBA" id="ARBA00022729"/>
    </source>
</evidence>
<dbReference type="InterPro" id="IPR032694">
    <property type="entry name" value="CopC/D"/>
</dbReference>
<accession>A0A365PAC2</accession>